<dbReference type="EMBL" id="JAPCXC010000143">
    <property type="protein sequence ID" value="KAJ1604458.1"/>
    <property type="molecule type" value="Genomic_DNA"/>
</dbReference>
<proteinExistence type="predicted"/>
<evidence type="ECO:0000256" key="1">
    <source>
        <dbReference type="SAM" id="MobiDB-lite"/>
    </source>
</evidence>
<dbReference type="OrthoDB" id="342756at2759"/>
<dbReference type="Proteomes" id="UP001067231">
    <property type="component" value="Unassembled WGS sequence"/>
</dbReference>
<gene>
    <name evidence="2" type="ORF">OJ253_3665</name>
</gene>
<name>A0A9D5DES3_9CRYT</name>
<accession>A0A9D5DES3</accession>
<protein>
    <submittedName>
        <fullName evidence="2">Uncharacterized protein</fullName>
    </submittedName>
</protein>
<evidence type="ECO:0000313" key="2">
    <source>
        <dbReference type="EMBL" id="KAJ1604458.1"/>
    </source>
</evidence>
<comment type="caution">
    <text evidence="2">The sequence shown here is derived from an EMBL/GenBank/DDBJ whole genome shotgun (WGS) entry which is preliminary data.</text>
</comment>
<feature type="region of interest" description="Disordered" evidence="1">
    <location>
        <begin position="1"/>
        <end position="33"/>
    </location>
</feature>
<reference evidence="2" key="1">
    <citation type="submission" date="2022-10" db="EMBL/GenBank/DDBJ databases">
        <title>Adaptive evolution leads to modifications in subtelomeric GC content in a zoonotic Cryptosporidium species.</title>
        <authorList>
            <person name="Li J."/>
            <person name="Feng Y."/>
            <person name="Xiao L."/>
        </authorList>
    </citation>
    <scope>NUCLEOTIDE SEQUENCE</scope>
    <source>
        <strain evidence="2">33844</strain>
    </source>
</reference>
<dbReference type="AlphaFoldDB" id="A0A9D5DES3"/>
<feature type="region of interest" description="Disordered" evidence="1">
    <location>
        <begin position="129"/>
        <end position="149"/>
    </location>
</feature>
<organism evidence="2">
    <name type="scientific">Cryptosporidium canis</name>
    <dbReference type="NCBI Taxonomy" id="195482"/>
    <lineage>
        <taxon>Eukaryota</taxon>
        <taxon>Sar</taxon>
        <taxon>Alveolata</taxon>
        <taxon>Apicomplexa</taxon>
        <taxon>Conoidasida</taxon>
        <taxon>Coccidia</taxon>
        <taxon>Eucoccidiorida</taxon>
        <taxon>Eimeriorina</taxon>
        <taxon>Cryptosporidiidae</taxon>
        <taxon>Cryptosporidium</taxon>
    </lineage>
</organism>
<sequence length="168" mass="18516">MSSFFHGYLSESDDGCATEKTSPEDNDVYSGSFLNAEAGSDQFSSEKSDHVILKSESGVQDCKDIDHLSSETREGAVSVKQRSSRIEVKKSGKKKKNKYLNEFLQVSSRKDIKTLGVQDLKRSVLETDAPGQATTRVRPSANGELKQSVNQKRKHQVSVFLALLSVSL</sequence>